<dbReference type="SMART" id="SM00382">
    <property type="entry name" value="AAA"/>
    <property type="match status" value="1"/>
</dbReference>
<dbReference type="InterPro" id="IPR003959">
    <property type="entry name" value="ATPase_AAA_core"/>
</dbReference>
<comment type="similarity">
    <text evidence="1">Belongs to the CbxX/CfxQ family.</text>
</comment>
<dbReference type="AlphaFoldDB" id="A0A6C0CW00"/>
<evidence type="ECO:0000256" key="3">
    <source>
        <dbReference type="ARBA" id="ARBA00022840"/>
    </source>
</evidence>
<dbReference type="PANTHER" id="PTHR43392:SF2">
    <property type="entry name" value="AAA-TYPE ATPASE FAMILY PROTEIN _ ANKYRIN REPEAT FAMILY PROTEIN"/>
    <property type="match status" value="1"/>
</dbReference>
<dbReference type="InterPro" id="IPR050773">
    <property type="entry name" value="CbxX/CfxQ_RuBisCO_ESX"/>
</dbReference>
<evidence type="ECO:0000313" key="5">
    <source>
        <dbReference type="EMBL" id="QHT08521.1"/>
    </source>
</evidence>
<dbReference type="CDD" id="cd00009">
    <property type="entry name" value="AAA"/>
    <property type="match status" value="1"/>
</dbReference>
<organism evidence="5">
    <name type="scientific">viral metagenome</name>
    <dbReference type="NCBI Taxonomy" id="1070528"/>
    <lineage>
        <taxon>unclassified sequences</taxon>
        <taxon>metagenomes</taxon>
        <taxon>organismal metagenomes</taxon>
    </lineage>
</organism>
<evidence type="ECO:0000256" key="2">
    <source>
        <dbReference type="ARBA" id="ARBA00022741"/>
    </source>
</evidence>
<keyword evidence="3" id="KW-0067">ATP-binding</keyword>
<sequence>MKPKYNYNTFLQHMDKKFKNNLVLSYYETNKNVYDNNEKEQQIIKEILDAIEKKTTAKAQPKNDINTSGIYTNCYISTVSSCYDKTTPTVNDFIKENIKGKQYNEGKKIKNIPKSPIIKKKVEVSATINNIKDLIDLIDKYPLNNEIEYNINMSSLHKIKNELNEMNNMIGMKEMKENVVDQLLYYIQDLHSTSSNGDFMHTVIYGPPGTGKTEIAKIIGRIFCNLGILKKGVFKKVTRSDLVAGYLGQTAIKTKEVIQECIGGVLFIDEAYSLGNVEKRDSFSKECIDTLCEALSDHKDELMVIIAGYESELKDCFFSYNQGLDSRFTWRFKTENYKSEDLFQIFLKKVKDAGWTVEEKTKINAEWFEKNMVYFKFFGRDIETLFSKIKIAHGRRIFCKPETDRKKITVADLEKGFEMFLKNDNVKNRKETETMNKMLMSIYV</sequence>
<dbReference type="Gene3D" id="3.40.50.300">
    <property type="entry name" value="P-loop containing nucleotide triphosphate hydrolases"/>
    <property type="match status" value="1"/>
</dbReference>
<dbReference type="PRINTS" id="PR00819">
    <property type="entry name" value="CBXCFQXSUPER"/>
</dbReference>
<proteinExistence type="inferred from homology"/>
<protein>
    <recommendedName>
        <fullName evidence="4">AAA+ ATPase domain-containing protein</fullName>
    </recommendedName>
</protein>
<dbReference type="InterPro" id="IPR003593">
    <property type="entry name" value="AAA+_ATPase"/>
</dbReference>
<dbReference type="Pfam" id="PF00004">
    <property type="entry name" value="AAA"/>
    <property type="match status" value="1"/>
</dbReference>
<dbReference type="InterPro" id="IPR000641">
    <property type="entry name" value="CbxX/CfxQ"/>
</dbReference>
<accession>A0A6C0CW00</accession>
<dbReference type="InterPro" id="IPR027417">
    <property type="entry name" value="P-loop_NTPase"/>
</dbReference>
<dbReference type="FunFam" id="3.40.50.300:FF:000216">
    <property type="entry name" value="Type VII secretion ATPase EccA"/>
    <property type="match status" value="1"/>
</dbReference>
<dbReference type="PANTHER" id="PTHR43392">
    <property type="entry name" value="AAA-TYPE ATPASE FAMILY PROTEIN / ANKYRIN REPEAT FAMILY PROTEIN"/>
    <property type="match status" value="1"/>
</dbReference>
<reference evidence="5" key="1">
    <citation type="journal article" date="2020" name="Nature">
        <title>Giant virus diversity and host interactions through global metagenomics.</title>
        <authorList>
            <person name="Schulz F."/>
            <person name="Roux S."/>
            <person name="Paez-Espino D."/>
            <person name="Jungbluth S."/>
            <person name="Walsh D.A."/>
            <person name="Denef V.J."/>
            <person name="McMahon K.D."/>
            <person name="Konstantinidis K.T."/>
            <person name="Eloe-Fadrosh E.A."/>
            <person name="Kyrpides N.C."/>
            <person name="Woyke T."/>
        </authorList>
    </citation>
    <scope>NUCLEOTIDE SEQUENCE</scope>
    <source>
        <strain evidence="5">GVMAG-M-3300022752-66</strain>
    </source>
</reference>
<evidence type="ECO:0000259" key="4">
    <source>
        <dbReference type="SMART" id="SM00382"/>
    </source>
</evidence>
<dbReference type="SUPFAM" id="SSF52540">
    <property type="entry name" value="P-loop containing nucleoside triphosphate hydrolases"/>
    <property type="match status" value="1"/>
</dbReference>
<dbReference type="GO" id="GO:0005524">
    <property type="term" value="F:ATP binding"/>
    <property type="evidence" value="ECO:0007669"/>
    <property type="project" value="UniProtKB-KW"/>
</dbReference>
<dbReference type="GO" id="GO:0016887">
    <property type="term" value="F:ATP hydrolysis activity"/>
    <property type="evidence" value="ECO:0007669"/>
    <property type="project" value="InterPro"/>
</dbReference>
<feature type="domain" description="AAA+ ATPase" evidence="4">
    <location>
        <begin position="198"/>
        <end position="317"/>
    </location>
</feature>
<keyword evidence="2" id="KW-0547">Nucleotide-binding</keyword>
<evidence type="ECO:0000256" key="1">
    <source>
        <dbReference type="ARBA" id="ARBA00010378"/>
    </source>
</evidence>
<dbReference type="EMBL" id="MN739498">
    <property type="protein sequence ID" value="QHT08521.1"/>
    <property type="molecule type" value="Genomic_DNA"/>
</dbReference>
<name>A0A6C0CW00_9ZZZZ</name>